<dbReference type="InterPro" id="IPR027843">
    <property type="entry name" value="DUF4440"/>
</dbReference>
<reference evidence="2" key="1">
    <citation type="submission" date="2022-11" db="EMBL/GenBank/DDBJ databases">
        <authorList>
            <person name="Kikuchi T."/>
        </authorList>
    </citation>
    <scope>NUCLEOTIDE SEQUENCE</scope>
    <source>
        <strain evidence="2">PS1010</strain>
    </source>
</reference>
<proteinExistence type="predicted"/>
<dbReference type="InterPro" id="IPR032710">
    <property type="entry name" value="NTF2-like_dom_sf"/>
</dbReference>
<dbReference type="OrthoDB" id="5813464at2759"/>
<evidence type="ECO:0000313" key="3">
    <source>
        <dbReference type="Proteomes" id="UP001152747"/>
    </source>
</evidence>
<dbReference type="EMBL" id="CANHGI010000002">
    <property type="protein sequence ID" value="CAI5442640.1"/>
    <property type="molecule type" value="Genomic_DNA"/>
</dbReference>
<dbReference type="PANTHER" id="PTHR31664">
    <property type="entry name" value="PROTEIN CBG16427"/>
    <property type="match status" value="1"/>
</dbReference>
<gene>
    <name evidence="2" type="ORF">CAMP_LOCUS5277</name>
</gene>
<dbReference type="Proteomes" id="UP001152747">
    <property type="component" value="Unassembled WGS sequence"/>
</dbReference>
<sequence length="131" mass="15443">MGSSTSADLKKILNPYLEQYNRSTEAANAEESVKLLHPQAVCIERNKSATFGKEALLKLFKEWYEFTGPYIFDKYDEKYTAAGDSMIIMDTKMRLLKVKDKSQILKGEVMHIWKKENEKWYIFYEQFHVIE</sequence>
<evidence type="ECO:0000259" key="1">
    <source>
        <dbReference type="Pfam" id="PF14534"/>
    </source>
</evidence>
<organism evidence="2 3">
    <name type="scientific">Caenorhabditis angaria</name>
    <dbReference type="NCBI Taxonomy" id="860376"/>
    <lineage>
        <taxon>Eukaryota</taxon>
        <taxon>Metazoa</taxon>
        <taxon>Ecdysozoa</taxon>
        <taxon>Nematoda</taxon>
        <taxon>Chromadorea</taxon>
        <taxon>Rhabditida</taxon>
        <taxon>Rhabditina</taxon>
        <taxon>Rhabditomorpha</taxon>
        <taxon>Rhabditoidea</taxon>
        <taxon>Rhabditidae</taxon>
        <taxon>Peloderinae</taxon>
        <taxon>Caenorhabditis</taxon>
    </lineage>
</organism>
<feature type="domain" description="DUF4440" evidence="1">
    <location>
        <begin position="18"/>
        <end position="121"/>
    </location>
</feature>
<protein>
    <recommendedName>
        <fullName evidence="1">DUF4440 domain-containing protein</fullName>
    </recommendedName>
</protein>
<name>A0A9P1ICQ0_9PELO</name>
<accession>A0A9P1ICQ0</accession>
<dbReference type="PANTHER" id="PTHR31664:SF6">
    <property type="entry name" value="DUF4440 DOMAIN-CONTAINING PROTEIN"/>
    <property type="match status" value="1"/>
</dbReference>
<dbReference type="SUPFAM" id="SSF54427">
    <property type="entry name" value="NTF2-like"/>
    <property type="match status" value="1"/>
</dbReference>
<dbReference type="Pfam" id="PF14534">
    <property type="entry name" value="DUF4440"/>
    <property type="match status" value="1"/>
</dbReference>
<keyword evidence="3" id="KW-1185">Reference proteome</keyword>
<comment type="caution">
    <text evidence="2">The sequence shown here is derived from an EMBL/GenBank/DDBJ whole genome shotgun (WGS) entry which is preliminary data.</text>
</comment>
<evidence type="ECO:0000313" key="2">
    <source>
        <dbReference type="EMBL" id="CAI5442640.1"/>
    </source>
</evidence>
<dbReference type="Gene3D" id="3.10.450.50">
    <property type="match status" value="1"/>
</dbReference>
<dbReference type="AlphaFoldDB" id="A0A9P1ICQ0"/>